<dbReference type="Proteomes" id="UP000659630">
    <property type="component" value="Unassembled WGS sequence"/>
</dbReference>
<dbReference type="Pfam" id="PF07687">
    <property type="entry name" value="M20_dimer"/>
    <property type="match status" value="1"/>
</dbReference>
<dbReference type="NCBIfam" id="TIGR01891">
    <property type="entry name" value="amidohydrolases"/>
    <property type="match status" value="1"/>
</dbReference>
<dbReference type="GO" id="GO:0019877">
    <property type="term" value="P:diaminopimelate biosynthetic process"/>
    <property type="evidence" value="ECO:0007669"/>
    <property type="project" value="UniProtKB-ARBA"/>
</dbReference>
<evidence type="ECO:0000256" key="2">
    <source>
        <dbReference type="PIRSR" id="PIRSR005962-1"/>
    </source>
</evidence>
<organism evidence="4 5">
    <name type="scientific">Anaerofilum hominis</name>
    <dbReference type="NCBI Taxonomy" id="2763016"/>
    <lineage>
        <taxon>Bacteria</taxon>
        <taxon>Bacillati</taxon>
        <taxon>Bacillota</taxon>
        <taxon>Clostridia</taxon>
        <taxon>Eubacteriales</taxon>
        <taxon>Oscillospiraceae</taxon>
        <taxon>Anaerofilum</taxon>
    </lineage>
</organism>
<dbReference type="InterPro" id="IPR011650">
    <property type="entry name" value="Peptidase_M20_dimer"/>
</dbReference>
<comment type="caution">
    <text evidence="4">The sequence shown here is derived from an EMBL/GenBank/DDBJ whole genome shotgun (WGS) entry which is preliminary data.</text>
</comment>
<feature type="binding site" evidence="2">
    <location>
        <position position="360"/>
    </location>
    <ligand>
        <name>Mn(2+)</name>
        <dbReference type="ChEBI" id="CHEBI:29035"/>
        <label>2</label>
    </ligand>
</feature>
<dbReference type="AlphaFoldDB" id="A0A923KXF0"/>
<reference evidence="4" key="1">
    <citation type="submission" date="2020-08" db="EMBL/GenBank/DDBJ databases">
        <title>Genome public.</title>
        <authorList>
            <person name="Liu C."/>
            <person name="Sun Q."/>
        </authorList>
    </citation>
    <scope>NUCLEOTIDE SEQUENCE</scope>
    <source>
        <strain evidence="4">BX8</strain>
    </source>
</reference>
<comment type="cofactor">
    <cofactor evidence="2">
        <name>Mn(2+)</name>
        <dbReference type="ChEBI" id="CHEBI:29035"/>
    </cofactor>
    <text evidence="2">The Mn(2+) ion enhances activity.</text>
</comment>
<keyword evidence="1" id="KW-0378">Hydrolase</keyword>
<feature type="binding site" evidence="2">
    <location>
        <position position="103"/>
    </location>
    <ligand>
        <name>Mn(2+)</name>
        <dbReference type="ChEBI" id="CHEBI:29035"/>
        <label>2</label>
    </ligand>
</feature>
<accession>A0A923KXF0</accession>
<dbReference type="FunFam" id="3.30.70.360:FF:000001">
    <property type="entry name" value="N-acetyldiaminopimelate deacetylase"/>
    <property type="match status" value="1"/>
</dbReference>
<dbReference type="PANTHER" id="PTHR11014:SF63">
    <property type="entry name" value="METALLOPEPTIDASE, PUTATIVE (AFU_ORTHOLOGUE AFUA_6G09600)-RELATED"/>
    <property type="match status" value="1"/>
</dbReference>
<keyword evidence="2" id="KW-0464">Manganese</keyword>
<feature type="binding site" evidence="2">
    <location>
        <position position="161"/>
    </location>
    <ligand>
        <name>Mn(2+)</name>
        <dbReference type="ChEBI" id="CHEBI:29035"/>
        <label>2</label>
    </ligand>
</feature>
<keyword evidence="2" id="KW-0479">Metal-binding</keyword>
<evidence type="ECO:0000313" key="5">
    <source>
        <dbReference type="Proteomes" id="UP000659630"/>
    </source>
</evidence>
<name>A0A923KXF0_9FIRM</name>
<dbReference type="Gene3D" id="3.30.70.360">
    <property type="match status" value="1"/>
</dbReference>
<dbReference type="GO" id="GO:0046872">
    <property type="term" value="F:metal ion binding"/>
    <property type="evidence" value="ECO:0007669"/>
    <property type="project" value="UniProtKB-KW"/>
</dbReference>
<dbReference type="SUPFAM" id="SSF53187">
    <property type="entry name" value="Zn-dependent exopeptidases"/>
    <property type="match status" value="1"/>
</dbReference>
<dbReference type="Gene3D" id="3.40.630.10">
    <property type="entry name" value="Zn peptidases"/>
    <property type="match status" value="1"/>
</dbReference>
<feature type="binding site" evidence="2">
    <location>
        <position position="101"/>
    </location>
    <ligand>
        <name>Mn(2+)</name>
        <dbReference type="ChEBI" id="CHEBI:29035"/>
        <label>2</label>
    </ligand>
</feature>
<gene>
    <name evidence="4" type="ORF">H8S23_03145</name>
</gene>
<sequence>MNVRELAEKYESYIIERRRYYHTCPELSEHEVETAKSLKADLEAMGVEVEMCKNCNGVVGTIKGGKPGKTVALRADIDALSVVEETGLPFASKNEGAMHACGHDNHMAMLLGGAKILTEIKDQLPGTVKILFQPAEEVATGANAMIAEGVLEGVDAIYGAHIWGDFDAPLIDASAGNRMACCDGFTIEVEGVSTHGSSPHLGTDGIVAAAAIIQELQSYVSRNNNPLNPCVVTVGTINGGQRFNIIANKVVLEGTVRTFSRETLATIQEDMQRIVSNTAAAFGATANVTKYSHMTPPLINDNEDLNKIAQDAVIKLYGEEALGHLPTMMGSEDYAFFMEKVPGIYCFLGSRDAEHHYINHHEKYDVPEDVLKRGAAMYAQFAFDFLEANA</sequence>
<dbReference type="GO" id="GO:0050118">
    <property type="term" value="F:N-acetyldiaminopimelate deacetylase activity"/>
    <property type="evidence" value="ECO:0007669"/>
    <property type="project" value="UniProtKB-ARBA"/>
</dbReference>
<dbReference type="InterPro" id="IPR017439">
    <property type="entry name" value="Amidohydrolase"/>
</dbReference>
<feature type="binding site" evidence="2">
    <location>
        <position position="137"/>
    </location>
    <ligand>
        <name>Mn(2+)</name>
        <dbReference type="ChEBI" id="CHEBI:29035"/>
        <label>2</label>
    </ligand>
</feature>
<dbReference type="SUPFAM" id="SSF55031">
    <property type="entry name" value="Bacterial exopeptidase dimerisation domain"/>
    <property type="match status" value="1"/>
</dbReference>
<dbReference type="PIRSF" id="PIRSF005962">
    <property type="entry name" value="Pept_M20D_amidohydro"/>
    <property type="match status" value="1"/>
</dbReference>
<dbReference type="EMBL" id="JACONZ010000001">
    <property type="protein sequence ID" value="MBC5580494.1"/>
    <property type="molecule type" value="Genomic_DNA"/>
</dbReference>
<evidence type="ECO:0000313" key="4">
    <source>
        <dbReference type="EMBL" id="MBC5580494.1"/>
    </source>
</evidence>
<evidence type="ECO:0000259" key="3">
    <source>
        <dbReference type="Pfam" id="PF07687"/>
    </source>
</evidence>
<proteinExistence type="predicted"/>
<keyword evidence="5" id="KW-1185">Reference proteome</keyword>
<dbReference type="Pfam" id="PF01546">
    <property type="entry name" value="Peptidase_M20"/>
    <property type="match status" value="1"/>
</dbReference>
<dbReference type="InterPro" id="IPR002933">
    <property type="entry name" value="Peptidase_M20"/>
</dbReference>
<evidence type="ECO:0000256" key="1">
    <source>
        <dbReference type="ARBA" id="ARBA00022801"/>
    </source>
</evidence>
<dbReference type="RefSeq" id="WP_186886841.1">
    <property type="nucleotide sequence ID" value="NZ_JACONZ010000001.1"/>
</dbReference>
<dbReference type="PANTHER" id="PTHR11014">
    <property type="entry name" value="PEPTIDASE M20 FAMILY MEMBER"/>
    <property type="match status" value="1"/>
</dbReference>
<protein>
    <submittedName>
        <fullName evidence="4">Amidohydrolase</fullName>
    </submittedName>
</protein>
<feature type="domain" description="Peptidase M20 dimerisation" evidence="3">
    <location>
        <begin position="184"/>
        <end position="279"/>
    </location>
</feature>
<dbReference type="InterPro" id="IPR036264">
    <property type="entry name" value="Bact_exopeptidase_dim_dom"/>
</dbReference>